<dbReference type="Proteomes" id="UP000688137">
    <property type="component" value="Unassembled WGS sequence"/>
</dbReference>
<comment type="caution">
    <text evidence="1">The sequence shown here is derived from an EMBL/GenBank/DDBJ whole genome shotgun (WGS) entry which is preliminary data.</text>
</comment>
<keyword evidence="2" id="KW-1185">Reference proteome</keyword>
<gene>
    <name evidence="1" type="ORF">PPRIM_AZ9-3.1.T0610254</name>
</gene>
<organism evidence="1 2">
    <name type="scientific">Paramecium primaurelia</name>
    <dbReference type="NCBI Taxonomy" id="5886"/>
    <lineage>
        <taxon>Eukaryota</taxon>
        <taxon>Sar</taxon>
        <taxon>Alveolata</taxon>
        <taxon>Ciliophora</taxon>
        <taxon>Intramacronucleata</taxon>
        <taxon>Oligohymenophorea</taxon>
        <taxon>Peniculida</taxon>
        <taxon>Parameciidae</taxon>
        <taxon>Paramecium</taxon>
    </lineage>
</organism>
<evidence type="ECO:0000313" key="1">
    <source>
        <dbReference type="EMBL" id="CAD8079303.1"/>
    </source>
</evidence>
<dbReference type="AlphaFoldDB" id="A0A8S1MQ88"/>
<accession>A0A8S1MQ88</accession>
<name>A0A8S1MQ88_PARPR</name>
<proteinExistence type="predicted"/>
<reference evidence="1" key="1">
    <citation type="submission" date="2021-01" db="EMBL/GenBank/DDBJ databases">
        <authorList>
            <consortium name="Genoscope - CEA"/>
            <person name="William W."/>
        </authorList>
    </citation>
    <scope>NUCLEOTIDE SEQUENCE</scope>
</reference>
<dbReference type="OMA" id="ATEQFDC"/>
<evidence type="ECO:0000313" key="2">
    <source>
        <dbReference type="Proteomes" id="UP000688137"/>
    </source>
</evidence>
<dbReference type="EMBL" id="CAJJDM010000062">
    <property type="protein sequence ID" value="CAD8079303.1"/>
    <property type="molecule type" value="Genomic_DNA"/>
</dbReference>
<protein>
    <submittedName>
        <fullName evidence="1">Uncharacterized protein</fullName>
    </submittedName>
</protein>
<sequence>MIATEQFDCLPIEEVSSMLGSIQVKEYPIFDVQKGVLTKKKVKYHNYDDEEIEIKFECEQSQYCTANEKIVKIPPKGLDFLRIRILVPSNCQEHQISLTVDAHDNHTGLIKQKIIFKLNVVNP</sequence>